<dbReference type="Gene3D" id="3.40.50.10320">
    <property type="entry name" value="LmbE-like"/>
    <property type="match status" value="1"/>
</dbReference>
<dbReference type="EMBL" id="DXCF01000014">
    <property type="protein sequence ID" value="HIZ09374.1"/>
    <property type="molecule type" value="Genomic_DNA"/>
</dbReference>
<proteinExistence type="predicted"/>
<protein>
    <submittedName>
        <fullName evidence="1">PIG-L family deacetylase</fullName>
    </submittedName>
</protein>
<accession>A0A9D2D6F3</accession>
<evidence type="ECO:0000313" key="1">
    <source>
        <dbReference type="EMBL" id="HIZ09374.1"/>
    </source>
</evidence>
<dbReference type="SUPFAM" id="SSF102588">
    <property type="entry name" value="LmbE-like"/>
    <property type="match status" value="1"/>
</dbReference>
<dbReference type="Pfam" id="PF02585">
    <property type="entry name" value="PIG-L"/>
    <property type="match status" value="1"/>
</dbReference>
<organism evidence="1 2">
    <name type="scientific">Candidatus Borkfalkia avicola</name>
    <dbReference type="NCBI Taxonomy" id="2838503"/>
    <lineage>
        <taxon>Bacteria</taxon>
        <taxon>Bacillati</taxon>
        <taxon>Bacillota</taxon>
        <taxon>Clostridia</taxon>
        <taxon>Christensenellales</taxon>
        <taxon>Christensenellaceae</taxon>
        <taxon>Candidatus Borkfalkia</taxon>
    </lineage>
</organism>
<dbReference type="GO" id="GO:0016811">
    <property type="term" value="F:hydrolase activity, acting on carbon-nitrogen (but not peptide) bonds, in linear amides"/>
    <property type="evidence" value="ECO:0007669"/>
    <property type="project" value="TreeGrafter"/>
</dbReference>
<comment type="caution">
    <text evidence="1">The sequence shown here is derived from an EMBL/GenBank/DDBJ whole genome shotgun (WGS) entry which is preliminary data.</text>
</comment>
<reference evidence="1" key="2">
    <citation type="submission" date="2021-04" db="EMBL/GenBank/DDBJ databases">
        <authorList>
            <person name="Gilroy R."/>
        </authorList>
    </citation>
    <scope>NUCLEOTIDE SEQUENCE</scope>
    <source>
        <strain evidence="1">CHK192-19661</strain>
    </source>
</reference>
<dbReference type="PANTHER" id="PTHR12993">
    <property type="entry name" value="N-ACETYLGLUCOSAMINYL-PHOSPHATIDYLINOSITOL DE-N-ACETYLASE-RELATED"/>
    <property type="match status" value="1"/>
</dbReference>
<evidence type="ECO:0000313" key="2">
    <source>
        <dbReference type="Proteomes" id="UP000824025"/>
    </source>
</evidence>
<dbReference type="Proteomes" id="UP000824025">
    <property type="component" value="Unassembled WGS sequence"/>
</dbReference>
<dbReference type="PANTHER" id="PTHR12993:SF30">
    <property type="entry name" value="N-ACETYL-ALPHA-D-GLUCOSAMINYL L-MALATE DEACETYLASE 1"/>
    <property type="match status" value="1"/>
</dbReference>
<dbReference type="InterPro" id="IPR003737">
    <property type="entry name" value="GlcNAc_PI_deacetylase-related"/>
</dbReference>
<gene>
    <name evidence="1" type="ORF">H9726_02680</name>
</gene>
<sequence length="233" mass="25889">MNILAISAHPDDIEINCAGTLAACVARGDNVTMCNVSNGDLGHVEILPEELAKIRLEESRKSAALLGAEHVCIGAHDLHVYDDDRTRAKLADVIRGVKPDLIIAHTPDDYMVDHVAASRLAFSASFCASLPHYKMSAEGVADICPIYYMDNLGGFAFEPTEYVDITAHMELKMKMLRCHASQLDWMREHDGIDFSETVRAFSRTRGLQCGAQYAEGFRPFLGWGRMRTYRLLP</sequence>
<dbReference type="InterPro" id="IPR024078">
    <property type="entry name" value="LmbE-like_dom_sf"/>
</dbReference>
<reference evidence="1" key="1">
    <citation type="journal article" date="2021" name="PeerJ">
        <title>Extensive microbial diversity within the chicken gut microbiome revealed by metagenomics and culture.</title>
        <authorList>
            <person name="Gilroy R."/>
            <person name="Ravi A."/>
            <person name="Getino M."/>
            <person name="Pursley I."/>
            <person name="Horton D.L."/>
            <person name="Alikhan N.F."/>
            <person name="Baker D."/>
            <person name="Gharbi K."/>
            <person name="Hall N."/>
            <person name="Watson M."/>
            <person name="Adriaenssens E.M."/>
            <person name="Foster-Nyarko E."/>
            <person name="Jarju S."/>
            <person name="Secka A."/>
            <person name="Antonio M."/>
            <person name="Oren A."/>
            <person name="Chaudhuri R.R."/>
            <person name="La Ragione R."/>
            <person name="Hildebrand F."/>
            <person name="Pallen M.J."/>
        </authorList>
    </citation>
    <scope>NUCLEOTIDE SEQUENCE</scope>
    <source>
        <strain evidence="1">CHK192-19661</strain>
    </source>
</reference>
<name>A0A9D2D6F3_9FIRM</name>
<dbReference type="AlphaFoldDB" id="A0A9D2D6F3"/>